<dbReference type="AlphaFoldDB" id="W9GEU0"/>
<name>W9GEU0_9MICO</name>
<dbReference type="PATRIC" id="fig|1386089.3.peg.1404"/>
<feature type="transmembrane region" description="Helical" evidence="2">
    <location>
        <begin position="99"/>
        <end position="120"/>
    </location>
</feature>
<evidence type="ECO:0000256" key="2">
    <source>
        <dbReference type="SAM" id="Phobius"/>
    </source>
</evidence>
<protein>
    <submittedName>
        <fullName evidence="3">ABC transporter permease</fullName>
    </submittedName>
</protein>
<proteinExistence type="predicted"/>
<evidence type="ECO:0000313" key="4">
    <source>
        <dbReference type="Proteomes" id="UP000019489"/>
    </source>
</evidence>
<feature type="transmembrane region" description="Helical" evidence="2">
    <location>
        <begin position="278"/>
        <end position="297"/>
    </location>
</feature>
<organism evidence="3 4">
    <name type="scientific">Intrasporangium oryzae NRRL B-24470</name>
    <dbReference type="NCBI Taxonomy" id="1386089"/>
    <lineage>
        <taxon>Bacteria</taxon>
        <taxon>Bacillati</taxon>
        <taxon>Actinomycetota</taxon>
        <taxon>Actinomycetes</taxon>
        <taxon>Micrococcales</taxon>
        <taxon>Intrasporangiaceae</taxon>
        <taxon>Intrasporangium</taxon>
    </lineage>
</organism>
<dbReference type="eggNOG" id="COG1277">
    <property type="taxonomic scope" value="Bacteria"/>
</dbReference>
<keyword evidence="4" id="KW-1185">Reference proteome</keyword>
<dbReference type="RefSeq" id="WP_084328026.1">
    <property type="nucleotide sequence ID" value="NZ_AWSA01000011.1"/>
</dbReference>
<keyword evidence="2" id="KW-1133">Transmembrane helix</keyword>
<feature type="transmembrane region" description="Helical" evidence="2">
    <location>
        <begin position="199"/>
        <end position="220"/>
    </location>
</feature>
<dbReference type="Pfam" id="PF12730">
    <property type="entry name" value="ABC2_membrane_4"/>
    <property type="match status" value="1"/>
</dbReference>
<feature type="region of interest" description="Disordered" evidence="1">
    <location>
        <begin position="1"/>
        <end position="26"/>
    </location>
</feature>
<comment type="caution">
    <text evidence="3">The sequence shown here is derived from an EMBL/GenBank/DDBJ whole genome shotgun (WGS) entry which is preliminary data.</text>
</comment>
<keyword evidence="2" id="KW-0472">Membrane</keyword>
<sequence length="307" mass="32990">MTDATPSGGKPTLDSSPAAYGTAVTERPPTIETVHDPLSWRAEIGRQWGRRRTKVAFALILALPVILVIAFAFGDSPNGRRTTTAARFIDLAQTGSANFTLFTIFVSAELLLTLLAALFCGDSVPAEASWSSLRYLLMAPVRRARLLTSKLVIGLGTTALAMVVLVGWALIVGGLAYGVAPLTNPLGEDLSWAQLLPRLGLALAYIFVTLLPVAAIAFWIGVRSDAPLAAVGGAVLVSIVLSILDQIDALDPWRNALPGHYSRAWQDLIAVDPQWTDIVHGTLWSLVWAVAFTMLGYRRFSRADILS</sequence>
<evidence type="ECO:0000256" key="1">
    <source>
        <dbReference type="SAM" id="MobiDB-lite"/>
    </source>
</evidence>
<feature type="transmembrane region" description="Helical" evidence="2">
    <location>
        <begin position="55"/>
        <end position="74"/>
    </location>
</feature>
<dbReference type="STRING" id="1386089.N865_06385"/>
<dbReference type="PANTHER" id="PTHR37305:SF1">
    <property type="entry name" value="MEMBRANE PROTEIN"/>
    <property type="match status" value="1"/>
</dbReference>
<dbReference type="EMBL" id="AWSA01000011">
    <property type="protein sequence ID" value="EWT02394.1"/>
    <property type="molecule type" value="Genomic_DNA"/>
</dbReference>
<feature type="transmembrane region" description="Helical" evidence="2">
    <location>
        <begin position="227"/>
        <end position="244"/>
    </location>
</feature>
<dbReference type="Proteomes" id="UP000019489">
    <property type="component" value="Unassembled WGS sequence"/>
</dbReference>
<keyword evidence="2" id="KW-0812">Transmembrane</keyword>
<gene>
    <name evidence="3" type="ORF">N865_06385</name>
</gene>
<accession>W9GEU0</accession>
<reference evidence="3 4" key="1">
    <citation type="submission" date="2013-08" db="EMBL/GenBank/DDBJ databases">
        <title>Intrasporangium oryzae NRRL B-24470.</title>
        <authorList>
            <person name="Liu H."/>
            <person name="Wang G."/>
        </authorList>
    </citation>
    <scope>NUCLEOTIDE SEQUENCE [LARGE SCALE GENOMIC DNA]</scope>
    <source>
        <strain evidence="3 4">NRRL B-24470</strain>
    </source>
</reference>
<feature type="transmembrane region" description="Helical" evidence="2">
    <location>
        <begin position="151"/>
        <end position="179"/>
    </location>
</feature>
<dbReference type="OrthoDB" id="3822483at2"/>
<dbReference type="PANTHER" id="PTHR37305">
    <property type="entry name" value="INTEGRAL MEMBRANE PROTEIN-RELATED"/>
    <property type="match status" value="1"/>
</dbReference>
<evidence type="ECO:0000313" key="3">
    <source>
        <dbReference type="EMBL" id="EWT02394.1"/>
    </source>
</evidence>